<dbReference type="AlphaFoldDB" id="A0A1G6R3P8"/>
<evidence type="ECO:0000313" key="1">
    <source>
        <dbReference type="EMBL" id="SDC99269.1"/>
    </source>
</evidence>
<keyword evidence="2" id="KW-1185">Reference proteome</keyword>
<dbReference type="EMBL" id="FMZQ01000009">
    <property type="protein sequence ID" value="SDC99269.1"/>
    <property type="molecule type" value="Genomic_DNA"/>
</dbReference>
<proteinExistence type="predicted"/>
<evidence type="ECO:0000313" key="2">
    <source>
        <dbReference type="Proteomes" id="UP000199467"/>
    </source>
</evidence>
<accession>A0A1G6R3P8</accession>
<dbReference type="Pfam" id="PF10052">
    <property type="entry name" value="DUF2288"/>
    <property type="match status" value="1"/>
</dbReference>
<dbReference type="InterPro" id="IPR018741">
    <property type="entry name" value="DUF2288"/>
</dbReference>
<dbReference type="Proteomes" id="UP000199467">
    <property type="component" value="Unassembled WGS sequence"/>
</dbReference>
<organism evidence="1 2">
    <name type="scientific">Ectopseudomonas chengduensis</name>
    <dbReference type="NCBI Taxonomy" id="489632"/>
    <lineage>
        <taxon>Bacteria</taxon>
        <taxon>Pseudomonadati</taxon>
        <taxon>Pseudomonadota</taxon>
        <taxon>Gammaproteobacteria</taxon>
        <taxon>Pseudomonadales</taxon>
        <taxon>Pseudomonadaceae</taxon>
        <taxon>Ectopseudomonas</taxon>
    </lineage>
</organism>
<reference evidence="2" key="1">
    <citation type="submission" date="2016-10" db="EMBL/GenBank/DDBJ databases">
        <authorList>
            <person name="Varghese N."/>
            <person name="Submissions S."/>
        </authorList>
    </citation>
    <scope>NUCLEOTIDE SEQUENCE [LARGE SCALE GENOMIC DNA]</scope>
    <source>
        <strain evidence="2">DSM 26382</strain>
    </source>
</reference>
<dbReference type="RefSeq" id="WP_017677844.1">
    <property type="nucleotide sequence ID" value="NZ_FMZQ01000009.1"/>
</dbReference>
<sequence length="105" mass="11718">MTDQSSTLYAKLLGETAPIRWQELQPFFARGALLWVEGSQDLVAVAQAVAENDQARVAQWMIQGLLCKLEDSRAEDLLSRDPQLWAVVVAPWVLVQERAGDSTLH</sequence>
<gene>
    <name evidence="1" type="ORF">SAMN05216576_10940</name>
</gene>
<protein>
    <submittedName>
        <fullName evidence="1">Uncharacterized protein</fullName>
    </submittedName>
</protein>
<name>A0A1G6R3P8_9GAMM</name>